<accession>A0ABS1SVE9</accession>
<comment type="caution">
    <text evidence="1">The sequence shown here is derived from an EMBL/GenBank/DDBJ whole genome shotgun (WGS) entry which is preliminary data.</text>
</comment>
<name>A0ABS1SVE9_9GAMM</name>
<evidence type="ECO:0000313" key="1">
    <source>
        <dbReference type="EMBL" id="MBL4911990.1"/>
    </source>
</evidence>
<gene>
    <name evidence="1" type="ORF">JMA39_02345</name>
</gene>
<proteinExistence type="predicted"/>
<organism evidence="1 2">
    <name type="scientific">Shewanella schlegeliana</name>
    <dbReference type="NCBI Taxonomy" id="190308"/>
    <lineage>
        <taxon>Bacteria</taxon>
        <taxon>Pseudomonadati</taxon>
        <taxon>Pseudomonadota</taxon>
        <taxon>Gammaproteobacteria</taxon>
        <taxon>Alteromonadales</taxon>
        <taxon>Shewanellaceae</taxon>
        <taxon>Shewanella</taxon>
    </lineage>
</organism>
<dbReference type="RefSeq" id="WP_202720218.1">
    <property type="nucleotide sequence ID" value="NZ_BPEX01000026.1"/>
</dbReference>
<sequence length="47" mass="5492">MEERLIFFDPACYKHVFFHRTVVEQLVKANIKGVEFIAAEGYSDFVP</sequence>
<reference evidence="1 2" key="1">
    <citation type="submission" date="2021-01" db="EMBL/GenBank/DDBJ databases">
        <title>Genome sequence of Shewanella schlegeliana JCM 11561.</title>
        <authorList>
            <person name="Zhang H."/>
            <person name="Li C."/>
        </authorList>
    </citation>
    <scope>NUCLEOTIDE SEQUENCE [LARGE SCALE GENOMIC DNA]</scope>
    <source>
        <strain evidence="1 2">JCM 11561</strain>
    </source>
</reference>
<protein>
    <submittedName>
        <fullName evidence="1">Uncharacterized protein</fullName>
    </submittedName>
</protein>
<keyword evidence="2" id="KW-1185">Reference proteome</keyword>
<evidence type="ECO:0000313" key="2">
    <source>
        <dbReference type="Proteomes" id="UP000604898"/>
    </source>
</evidence>
<dbReference type="EMBL" id="JAESVD010000001">
    <property type="protein sequence ID" value="MBL4911990.1"/>
    <property type="molecule type" value="Genomic_DNA"/>
</dbReference>
<dbReference type="Proteomes" id="UP000604898">
    <property type="component" value="Unassembled WGS sequence"/>
</dbReference>